<dbReference type="Proteomes" id="UP001209878">
    <property type="component" value="Unassembled WGS sequence"/>
</dbReference>
<reference evidence="1" key="1">
    <citation type="journal article" date="2023" name="Mol. Biol. Evol.">
        <title>Third-Generation Sequencing Reveals the Adaptive Role of the Epigenome in Three Deep-Sea Polychaetes.</title>
        <authorList>
            <person name="Perez M."/>
            <person name="Aroh O."/>
            <person name="Sun Y."/>
            <person name="Lan Y."/>
            <person name="Juniper S.K."/>
            <person name="Young C.R."/>
            <person name="Angers B."/>
            <person name="Qian P.Y."/>
        </authorList>
    </citation>
    <scope>NUCLEOTIDE SEQUENCE</scope>
    <source>
        <strain evidence="1">R07B-5</strain>
    </source>
</reference>
<evidence type="ECO:0000313" key="2">
    <source>
        <dbReference type="Proteomes" id="UP001209878"/>
    </source>
</evidence>
<evidence type="ECO:0000313" key="1">
    <source>
        <dbReference type="EMBL" id="KAK2189162.1"/>
    </source>
</evidence>
<comment type="caution">
    <text evidence="1">The sequence shown here is derived from an EMBL/GenBank/DDBJ whole genome shotgun (WGS) entry which is preliminary data.</text>
</comment>
<dbReference type="EMBL" id="JAODUO010000113">
    <property type="protein sequence ID" value="KAK2189162.1"/>
    <property type="molecule type" value="Genomic_DNA"/>
</dbReference>
<organism evidence="1 2">
    <name type="scientific">Ridgeia piscesae</name>
    <name type="common">Tubeworm</name>
    <dbReference type="NCBI Taxonomy" id="27915"/>
    <lineage>
        <taxon>Eukaryota</taxon>
        <taxon>Metazoa</taxon>
        <taxon>Spiralia</taxon>
        <taxon>Lophotrochozoa</taxon>
        <taxon>Annelida</taxon>
        <taxon>Polychaeta</taxon>
        <taxon>Sedentaria</taxon>
        <taxon>Canalipalpata</taxon>
        <taxon>Sabellida</taxon>
        <taxon>Siboglinidae</taxon>
        <taxon>Ridgeia</taxon>
    </lineage>
</organism>
<dbReference type="AlphaFoldDB" id="A0AAD9UHA3"/>
<proteinExistence type="predicted"/>
<accession>A0AAD9UHA3</accession>
<gene>
    <name evidence="1" type="ORF">NP493_114g04002</name>
</gene>
<name>A0AAD9UHA3_RIDPI</name>
<keyword evidence="2" id="KW-1185">Reference proteome</keyword>
<sequence length="122" mass="14252">MFCDSKRSGRLQKTTLRDDHGMRCINELRQENVGCFTRKRYENMSQYLCEMLGHGIWGLKSSVEATPDTWDGKKQSGLCQTTSPLDSLAQWKKVSFSDDSIMHEFIPRKRHIRWPVGKRLDE</sequence>
<protein>
    <submittedName>
        <fullName evidence="1">Uncharacterized protein</fullName>
    </submittedName>
</protein>